<reference evidence="2 3" key="1">
    <citation type="submission" date="2019-04" db="EMBL/GenBank/DDBJ databases">
        <title>Natronomonas sp. F20-122 a newhaloarchaeon isolated from a saline saltern of Isla Bacuta, Huelva, Spain.</title>
        <authorList>
            <person name="Duran-Viseras A."/>
            <person name="Sanchez-Porro C."/>
            <person name="Ventosa A."/>
        </authorList>
    </citation>
    <scope>NUCLEOTIDE SEQUENCE [LARGE SCALE GENOMIC DNA]</scope>
    <source>
        <strain evidence="2 3">F20-122</strain>
    </source>
</reference>
<feature type="transmembrane region" description="Helical" evidence="1">
    <location>
        <begin position="9"/>
        <end position="28"/>
    </location>
</feature>
<keyword evidence="3" id="KW-1185">Reference proteome</keyword>
<keyword evidence="1" id="KW-0812">Transmembrane</keyword>
<dbReference type="Proteomes" id="UP000308037">
    <property type="component" value="Unassembled WGS sequence"/>
</dbReference>
<accession>A0A4U5J9Y3</accession>
<dbReference type="EMBL" id="QKNX01000008">
    <property type="protein sequence ID" value="TKR24558.1"/>
    <property type="molecule type" value="Genomic_DNA"/>
</dbReference>
<dbReference type="AlphaFoldDB" id="A0A4U5J9Y3"/>
<organism evidence="2 3">
    <name type="scientific">Natronomonas salsuginis</name>
    <dbReference type="NCBI Taxonomy" id="2217661"/>
    <lineage>
        <taxon>Archaea</taxon>
        <taxon>Methanobacteriati</taxon>
        <taxon>Methanobacteriota</taxon>
        <taxon>Stenosarchaea group</taxon>
        <taxon>Halobacteria</taxon>
        <taxon>Halobacteriales</taxon>
        <taxon>Natronomonadaceae</taxon>
        <taxon>Natronomonas</taxon>
    </lineage>
</organism>
<name>A0A4U5J9Y3_9EURY</name>
<keyword evidence="1" id="KW-1133">Transmembrane helix</keyword>
<dbReference type="RefSeq" id="WP_137277480.1">
    <property type="nucleotide sequence ID" value="NZ_QKNX01000008.1"/>
</dbReference>
<comment type="caution">
    <text evidence="2">The sequence shown here is derived from an EMBL/GenBank/DDBJ whole genome shotgun (WGS) entry which is preliminary data.</text>
</comment>
<evidence type="ECO:0000256" key="1">
    <source>
        <dbReference type="SAM" id="Phobius"/>
    </source>
</evidence>
<gene>
    <name evidence="2" type="ORF">DM868_14100</name>
</gene>
<sequence length="64" mass="7195">MDRAWVREYWPFLIGGAIIVVGNVYLYGVQGGDWQPAGFPFVVALLVVLLIEVGRELYDRRIGA</sequence>
<evidence type="ECO:0000313" key="2">
    <source>
        <dbReference type="EMBL" id="TKR24558.1"/>
    </source>
</evidence>
<protein>
    <submittedName>
        <fullName evidence="2">Uncharacterized protein</fullName>
    </submittedName>
</protein>
<evidence type="ECO:0000313" key="3">
    <source>
        <dbReference type="Proteomes" id="UP000308037"/>
    </source>
</evidence>
<keyword evidence="1" id="KW-0472">Membrane</keyword>
<proteinExistence type="predicted"/>
<feature type="transmembrane region" description="Helical" evidence="1">
    <location>
        <begin position="34"/>
        <end position="51"/>
    </location>
</feature>